<dbReference type="PANTHER" id="PTHR30026:SF20">
    <property type="entry name" value="OUTER MEMBRANE PROTEIN TOLC"/>
    <property type="match status" value="1"/>
</dbReference>
<dbReference type="InterPro" id="IPR003423">
    <property type="entry name" value="OMP_efflux"/>
</dbReference>
<evidence type="ECO:0000256" key="4">
    <source>
        <dbReference type="ARBA" id="ARBA00022452"/>
    </source>
</evidence>
<name>A0ABX0HD01_9BACT</name>
<feature type="signal peptide" evidence="8">
    <location>
        <begin position="1"/>
        <end position="22"/>
    </location>
</feature>
<keyword evidence="4" id="KW-1134">Transmembrane beta strand</keyword>
<reference evidence="9 10" key="1">
    <citation type="submission" date="2020-03" db="EMBL/GenBank/DDBJ databases">
        <title>Cyclobacterium plantarum sp. nov., a marine bacterium isolated from a coastal-marine wetland.</title>
        <authorList>
            <person name="Sanchez-Porro C."/>
            <person name="Ventosa A."/>
            <person name="Amoozegar M."/>
        </authorList>
    </citation>
    <scope>NUCLEOTIDE SEQUENCE [LARGE SCALE GENOMIC DNA]</scope>
    <source>
        <strain evidence="9 10">GBPx2</strain>
    </source>
</reference>
<gene>
    <name evidence="9" type="ORF">G9Q97_14645</name>
</gene>
<feature type="chain" id="PRO_5046010475" evidence="8">
    <location>
        <begin position="23"/>
        <end position="496"/>
    </location>
</feature>
<dbReference type="SUPFAM" id="SSF56954">
    <property type="entry name" value="Outer membrane efflux proteins (OEP)"/>
    <property type="match status" value="1"/>
</dbReference>
<sequence>MNKTATLFLAMIFFLAIFSVQGQETVSYTLEDIIARAKGQSPAALRADTRRENRYWFYRLYQSNFNPQLRLEGTLPQYSQAFNNVTQPDGTIEFREVRQNLVDLELGLRQVISPTGGIISVNSSTNRFDNFLAADGSNQTRWSGVPVNIRLNQPIFAYNPYKWDRKIEPIRFEESKREFVEEMEDISQFVAEMFFDFLVAQVNLDIATKNLANSEAILQIERGRYNIGTTYEDKLLQVELQVLKAKQGVAQARLDMEARSLRLKSYIGLNETVSLNLALPDDIPEFDVNVEDAIEYAFQNRSDAIGFDRQRLEAQAEVAQARGDRFQMNLNASYGYNKAALMWGEIYNNPNTQALVNLSIQVPILDWGRNKARMSIARSNQKLTEFEIDQEIINFEQEIFTRVRNFIMLKDRLEITKASDEVAEKRYEISFRRYQSGNVSITDLGIAQEDKDINRRQYIESLRDYWTAYYELRRLTLYDFENQQLLYTPEMSFQEE</sequence>
<keyword evidence="5" id="KW-0812">Transmembrane</keyword>
<comment type="subcellular location">
    <subcellularLocation>
        <location evidence="1">Cell outer membrane</location>
    </subcellularLocation>
</comment>
<keyword evidence="7" id="KW-0998">Cell outer membrane</keyword>
<evidence type="ECO:0000256" key="1">
    <source>
        <dbReference type="ARBA" id="ARBA00004442"/>
    </source>
</evidence>
<evidence type="ECO:0000256" key="7">
    <source>
        <dbReference type="ARBA" id="ARBA00023237"/>
    </source>
</evidence>
<evidence type="ECO:0000256" key="5">
    <source>
        <dbReference type="ARBA" id="ARBA00022692"/>
    </source>
</evidence>
<keyword evidence="6" id="KW-0472">Membrane</keyword>
<dbReference type="Pfam" id="PF02321">
    <property type="entry name" value="OEP"/>
    <property type="match status" value="2"/>
</dbReference>
<keyword evidence="3" id="KW-0813">Transport</keyword>
<dbReference type="RefSeq" id="WP_166148058.1">
    <property type="nucleotide sequence ID" value="NZ_JAANYN010000005.1"/>
</dbReference>
<protein>
    <submittedName>
        <fullName evidence="9">TolC family protein</fullName>
    </submittedName>
</protein>
<proteinExistence type="inferred from homology"/>
<evidence type="ECO:0000313" key="9">
    <source>
        <dbReference type="EMBL" id="NHE58051.1"/>
    </source>
</evidence>
<comment type="caution">
    <text evidence="9">The sequence shown here is derived from an EMBL/GenBank/DDBJ whole genome shotgun (WGS) entry which is preliminary data.</text>
</comment>
<comment type="similarity">
    <text evidence="2">Belongs to the outer membrane factor (OMF) (TC 1.B.17) family.</text>
</comment>
<dbReference type="PANTHER" id="PTHR30026">
    <property type="entry name" value="OUTER MEMBRANE PROTEIN TOLC"/>
    <property type="match status" value="1"/>
</dbReference>
<keyword evidence="8" id="KW-0732">Signal</keyword>
<dbReference type="InterPro" id="IPR051906">
    <property type="entry name" value="TolC-like"/>
</dbReference>
<evidence type="ECO:0000256" key="2">
    <source>
        <dbReference type="ARBA" id="ARBA00007613"/>
    </source>
</evidence>
<evidence type="ECO:0000256" key="8">
    <source>
        <dbReference type="SAM" id="SignalP"/>
    </source>
</evidence>
<organism evidence="9 10">
    <name type="scientific">Cyclobacterium plantarum</name>
    <dbReference type="NCBI Taxonomy" id="2716263"/>
    <lineage>
        <taxon>Bacteria</taxon>
        <taxon>Pseudomonadati</taxon>
        <taxon>Bacteroidota</taxon>
        <taxon>Cytophagia</taxon>
        <taxon>Cytophagales</taxon>
        <taxon>Cyclobacteriaceae</taxon>
        <taxon>Cyclobacterium</taxon>
    </lineage>
</organism>
<dbReference type="EMBL" id="JAANYN010000005">
    <property type="protein sequence ID" value="NHE58051.1"/>
    <property type="molecule type" value="Genomic_DNA"/>
</dbReference>
<keyword evidence="10" id="KW-1185">Reference proteome</keyword>
<dbReference type="Proteomes" id="UP000649799">
    <property type="component" value="Unassembled WGS sequence"/>
</dbReference>
<evidence type="ECO:0000256" key="3">
    <source>
        <dbReference type="ARBA" id="ARBA00022448"/>
    </source>
</evidence>
<dbReference type="Gene3D" id="1.20.1600.10">
    <property type="entry name" value="Outer membrane efflux proteins (OEP)"/>
    <property type="match status" value="1"/>
</dbReference>
<evidence type="ECO:0000256" key="6">
    <source>
        <dbReference type="ARBA" id="ARBA00023136"/>
    </source>
</evidence>
<evidence type="ECO:0000313" key="10">
    <source>
        <dbReference type="Proteomes" id="UP000649799"/>
    </source>
</evidence>
<accession>A0ABX0HD01</accession>